<keyword evidence="2" id="KW-1185">Reference proteome</keyword>
<dbReference type="AlphaFoldDB" id="A0A975K457"/>
<protein>
    <submittedName>
        <fullName evidence="1">Uncharacterized protein</fullName>
    </submittedName>
</protein>
<gene>
    <name evidence="1" type="ORF">KFK14_12945</name>
</gene>
<organism evidence="1 2">
    <name type="scientific">Sphingobium phenoxybenzoativorans</name>
    <dbReference type="NCBI Taxonomy" id="1592790"/>
    <lineage>
        <taxon>Bacteria</taxon>
        <taxon>Pseudomonadati</taxon>
        <taxon>Pseudomonadota</taxon>
        <taxon>Alphaproteobacteria</taxon>
        <taxon>Sphingomonadales</taxon>
        <taxon>Sphingomonadaceae</taxon>
        <taxon>Sphingobium</taxon>
    </lineage>
</organism>
<dbReference type="RefSeq" id="WP_212607949.1">
    <property type="nucleotide sequence ID" value="NZ_CP073910.1"/>
</dbReference>
<dbReference type="EMBL" id="CP073910">
    <property type="protein sequence ID" value="QUT04054.1"/>
    <property type="molecule type" value="Genomic_DNA"/>
</dbReference>
<dbReference type="Proteomes" id="UP000681425">
    <property type="component" value="Chromosome"/>
</dbReference>
<dbReference type="KEGG" id="spph:KFK14_12945"/>
<evidence type="ECO:0000313" key="1">
    <source>
        <dbReference type="EMBL" id="QUT04054.1"/>
    </source>
</evidence>
<dbReference type="Pfam" id="PF24175">
    <property type="entry name" value="SU10_adaptor"/>
    <property type="match status" value="1"/>
</dbReference>
<name>A0A975K457_9SPHN</name>
<accession>A0A975K457</accession>
<dbReference type="InterPro" id="IPR056209">
    <property type="entry name" value="SU10_adaptor"/>
</dbReference>
<reference evidence="1" key="1">
    <citation type="submission" date="2021-04" db="EMBL/GenBank/DDBJ databases">
        <title>Isolation of p-tert-butylphenol degrading bacteria Sphingobium phenoxybenzoativorans Tas13 from active sludge.</title>
        <authorList>
            <person name="Li Y."/>
        </authorList>
    </citation>
    <scope>NUCLEOTIDE SEQUENCE</scope>
    <source>
        <strain evidence="1">Tas13</strain>
    </source>
</reference>
<evidence type="ECO:0000313" key="2">
    <source>
        <dbReference type="Proteomes" id="UP000681425"/>
    </source>
</evidence>
<sequence>MSTFIELVNDLERESGTIYQNARLTSVLDAPGRQEKMVEWIIEAWRLIQTSRSDWPWMRAEFTSALIPGQSRYAAADFDIEDFGGWAKHTRSFSPFTLYEYALGQGDERELYPSFYHGWKARWDRGVHEANRPCDYAIDQDKKLCLGPKPDKDYVIRGAYRRAAQILAADTDVPICPVDHHMTIVWRAAMLMGQHDEAIPVVAAAQSLYAQGLRNMLDDMDEQVEA</sequence>
<proteinExistence type="predicted"/>